<dbReference type="InterPro" id="IPR006531">
    <property type="entry name" value="Gp5/Vgr_OB"/>
</dbReference>
<evidence type="ECO:0000256" key="1">
    <source>
        <dbReference type="ARBA" id="ARBA00005558"/>
    </source>
</evidence>
<reference evidence="6 7" key="1">
    <citation type="journal article" date="2006" name="Mol. Plant Microbe Interact.">
        <title>Identification of open reading frames unique to a select agent: Ralstonia solanacearum race 3 biovar 2.</title>
        <authorList>
            <person name="Gabriel D.W."/>
            <person name="Allen C."/>
            <person name="Schell M."/>
            <person name="Denny T.P."/>
            <person name="Greenberg J.T."/>
            <person name="Duan Y.P."/>
            <person name="Flores-Cruz Z."/>
            <person name="Huang Q."/>
            <person name="Clifford J.M."/>
            <person name="Presting G."/>
            <person name="Gonzalez E.T."/>
            <person name="Reddy J."/>
            <person name="Elphinstone J."/>
            <person name="Swanson J."/>
            <person name="Yao J."/>
            <person name="Mulholland V."/>
            <person name="Liu L."/>
            <person name="Farmerie W."/>
            <person name="Patnaikuni M."/>
            <person name="Balogh B."/>
            <person name="Norman D."/>
            <person name="Alvarez A."/>
            <person name="Castillo J.A."/>
            <person name="Jones J."/>
            <person name="Saddler G."/>
            <person name="Walunas T."/>
            <person name="Zhukov A."/>
            <person name="Mikhailova N."/>
        </authorList>
    </citation>
    <scope>NUCLEOTIDE SEQUENCE [LARGE SCALE GENOMIC DNA]</scope>
    <source>
        <strain evidence="6 7">UW551</strain>
    </source>
</reference>
<evidence type="ECO:0000256" key="2">
    <source>
        <dbReference type="SAM" id="MobiDB-lite"/>
    </source>
</evidence>
<feature type="domain" description="Putative type VI secretion system Rhs element associated Vgr" evidence="5">
    <location>
        <begin position="666"/>
        <end position="769"/>
    </location>
</feature>
<dbReference type="EMBL" id="AAKL01000031">
    <property type="protein sequence ID" value="EAP72346.1"/>
    <property type="molecule type" value="Genomic_DNA"/>
</dbReference>
<proteinExistence type="inferred from homology"/>
<gene>
    <name evidence="6" type="ORF">RRSL_01740</name>
</gene>
<feature type="domain" description="Gp5/Type VI secretion system Vgr protein OB-fold" evidence="3">
    <location>
        <begin position="562"/>
        <end position="608"/>
    </location>
</feature>
<feature type="compositionally biased region" description="Basic residues" evidence="2">
    <location>
        <begin position="39"/>
        <end position="48"/>
    </location>
</feature>
<dbReference type="Gene3D" id="2.40.50.230">
    <property type="entry name" value="Gp5 N-terminal domain"/>
    <property type="match status" value="1"/>
</dbReference>
<dbReference type="Proteomes" id="UP000005933">
    <property type="component" value="Unassembled WGS sequence"/>
</dbReference>
<sequence length="998" mass="105704">MGHRAGGIRAGPLHRSGCGGARGRPHPQRHAAARDRRSGAHTHGRRRQRREDQGQRRQDRRVQVPHQLSFALEYTMVSPTELANLLRSAFTQADRLLRLETPLGPNALLPERLDAAEHLDEGGFRLELTALSDDADLDPARLLGQPVRLDLLTQLSRSTLRPFHGHVTRFEQLGANGGLVRYRLVIEPWLAFLRHRRDSFLFQDMSVIEVIDSLFGDYNGQGRLTPAWRWSLHDASVYTRRSVITQYEESDFDFASRLLAEEGLFYFFEHEAVQGEALGVHRMVIADANDAFADNAQAAIRFGRADATASEDVIDRWQGVRRWQTNAVSVASWDYRANAKRSAQLGAQQQQRGGGPQLTLRDTDYPGQYWFEDNAQAQRSARILMEALELRDRQFDGEGSARTLAPGTCFQLADHYGQDGAGEDRFAVLSVAHRARNNFNERFGQMLAQTLGALAGLDALGGGGAGNAGTDGDATFYRNHFTVVRDSVPYRPQCSDAQGRVLHPRPTVGGSQTALVVGAGGPVHTDRDHRIKVQFHWQRGARSASRQAHPAGDDNARADASLGSWVRVSAPVAGANWGGVALPRVGQEVLVEFVQGDIDRPVVVGAAYNGTGQRDAQYNQNQAGAAGATGNAPAWFAGDSKSQGAYAHNAVLSGIKTQALAGSQTGASGYNQLVFDDTDGQSRTQLSTTQAATALTLGHHKEQIDSARQADLGHGAMLATNDSGSVRAGAGLLLTAHAAGTGTALLDSEGAASQIEAISELAELLADVAQKQKAGLPDEPAAQDLPALKQLRHTTEVLRHAESTGEGATAIAYSEPHLQVSAPKGIAATTPADAVLVAGTQATLIARQDANLAAGGNLAMAVADGLTFFAHGKAVGQSSDAAAGIALHAASGKVGLSALKGASHLVAEKAVTVASTQGDVTAQAKSQVLVNAAGAQIRVTNGTIELHAPGKTIFKGAGHTFVGPGGGSMDNTLAHGNLKGCGIQEGNAATSGAGSVSR</sequence>
<dbReference type="Pfam" id="PF13296">
    <property type="entry name" value="T6SS_Vgr"/>
    <property type="match status" value="1"/>
</dbReference>
<evidence type="ECO:0000259" key="4">
    <source>
        <dbReference type="Pfam" id="PF10106"/>
    </source>
</evidence>
<dbReference type="SUPFAM" id="SSF69279">
    <property type="entry name" value="Phage tail proteins"/>
    <property type="match status" value="2"/>
</dbReference>
<name>A0AB33VC06_RALSU</name>
<comment type="caution">
    <text evidence="6">The sequence shown here is derived from an EMBL/GenBank/DDBJ whole genome shotgun (WGS) entry which is preliminary data.</text>
</comment>
<organism evidence="6 7">
    <name type="scientific">Ralstonia solanacearum (strain UW551)</name>
    <dbReference type="NCBI Taxonomy" id="342110"/>
    <lineage>
        <taxon>Bacteria</taxon>
        <taxon>Pseudomonadati</taxon>
        <taxon>Pseudomonadota</taxon>
        <taxon>Betaproteobacteria</taxon>
        <taxon>Burkholderiales</taxon>
        <taxon>Burkholderiaceae</taxon>
        <taxon>Ralstonia</taxon>
        <taxon>Ralstonia solanacearum species complex</taxon>
    </lineage>
</organism>
<feature type="domain" description="DUF2345" evidence="4">
    <location>
        <begin position="810"/>
        <end position="964"/>
    </location>
</feature>
<dbReference type="Pfam" id="PF04717">
    <property type="entry name" value="Phage_base_V"/>
    <property type="match status" value="1"/>
</dbReference>
<dbReference type="Gene3D" id="3.55.50.10">
    <property type="entry name" value="Baseplate protein-like domains"/>
    <property type="match status" value="1"/>
</dbReference>
<accession>A0AB33VC06</accession>
<evidence type="ECO:0000313" key="6">
    <source>
        <dbReference type="EMBL" id="EAP72346.1"/>
    </source>
</evidence>
<dbReference type="Pfam" id="PF10106">
    <property type="entry name" value="DUF2345"/>
    <property type="match status" value="1"/>
</dbReference>
<dbReference type="InterPro" id="IPR017847">
    <property type="entry name" value="T6SS_RhsGE_Vgr_subset"/>
</dbReference>
<protein>
    <submittedName>
        <fullName evidence="6">VgrG protein</fullName>
    </submittedName>
</protein>
<dbReference type="Gene3D" id="4.10.220.110">
    <property type="match status" value="1"/>
</dbReference>
<evidence type="ECO:0000259" key="5">
    <source>
        <dbReference type="Pfam" id="PF13296"/>
    </source>
</evidence>
<dbReference type="NCBIfam" id="TIGR03361">
    <property type="entry name" value="VI_Rhs_Vgr"/>
    <property type="match status" value="1"/>
</dbReference>
<feature type="region of interest" description="Disordered" evidence="2">
    <location>
        <begin position="1"/>
        <end position="64"/>
    </location>
</feature>
<dbReference type="NCBIfam" id="TIGR01646">
    <property type="entry name" value="vgr_GE"/>
    <property type="match status" value="1"/>
</dbReference>
<dbReference type="InterPro" id="IPR006533">
    <property type="entry name" value="T6SS_Vgr_RhsGE"/>
</dbReference>
<dbReference type="InterPro" id="IPR018769">
    <property type="entry name" value="VgrG2_DUF2345"/>
</dbReference>
<evidence type="ECO:0000259" key="3">
    <source>
        <dbReference type="Pfam" id="PF04717"/>
    </source>
</evidence>
<dbReference type="AlphaFoldDB" id="A0AB33VC06"/>
<comment type="similarity">
    <text evidence="1">Belongs to the VgrG protein family.</text>
</comment>
<dbReference type="Pfam" id="PF05954">
    <property type="entry name" value="Phage_GPD"/>
    <property type="match status" value="1"/>
</dbReference>
<dbReference type="SUPFAM" id="SSF69255">
    <property type="entry name" value="gp5 N-terminal domain-like"/>
    <property type="match status" value="1"/>
</dbReference>
<dbReference type="InterPro" id="IPR028244">
    <property type="entry name" value="T6SS_Rhs_Vgr_dom"/>
</dbReference>
<evidence type="ECO:0000313" key="7">
    <source>
        <dbReference type="Proteomes" id="UP000005933"/>
    </source>
</evidence>
<feature type="compositionally biased region" description="Basic and acidic residues" evidence="2">
    <location>
        <begin position="49"/>
        <end position="62"/>
    </location>
</feature>
<dbReference type="Gene3D" id="2.30.110.50">
    <property type="match status" value="1"/>
</dbReference>
<dbReference type="InterPro" id="IPR037026">
    <property type="entry name" value="Vgr_OB-fold_dom_sf"/>
</dbReference>